<sequence>MTKKNQLIFKIDYLSLVGDYVIDGKILILPIKGNGQSNITMVDVTLQMDFVGTPLEKDGETYMTIKDMQLDAEPKHMTYKVENLFNGDKTLGDNMNLFLNENWNDIYQEVRTSLAEGFSEIYGDVINDVFSKYPYEKFFTE</sequence>
<proteinExistence type="evidence at transcript level"/>
<dbReference type="PANTHER" id="PTHR11008">
    <property type="entry name" value="PROTEIN TAKEOUT-LIKE PROTEIN"/>
    <property type="match status" value="1"/>
</dbReference>
<dbReference type="SMART" id="SM00700">
    <property type="entry name" value="JHBP"/>
    <property type="match status" value="1"/>
</dbReference>
<evidence type="ECO:0000256" key="3">
    <source>
        <dbReference type="ARBA" id="ARBA00060902"/>
    </source>
</evidence>
<dbReference type="AlphaFoldDB" id="T1PMB8"/>
<evidence type="ECO:0000256" key="1">
    <source>
        <dbReference type="ARBA" id="ARBA00022729"/>
    </source>
</evidence>
<reference evidence="4" key="1">
    <citation type="submission" date="2012-08" db="EMBL/GenBank/DDBJ databases">
        <title>Transcriptome of adult Musca domestica launches a platform for comparative house fly gene expression and characterization of differential gene expression among resistant and susceptible house flies.</title>
        <authorList>
            <person name="Liu N."/>
            <person name="Zhang L."/>
            <person name="Li M."/>
            <person name="Reid W."/>
        </authorList>
    </citation>
    <scope>NUCLEOTIDE SEQUENCE</scope>
    <source>
        <strain evidence="4">ALHF</strain>
        <tissue evidence="4">Whole body</tissue>
    </source>
</reference>
<keyword evidence="2" id="KW-0090">Biological rhythms</keyword>
<dbReference type="Pfam" id="PF06585">
    <property type="entry name" value="JHBP"/>
    <property type="match status" value="1"/>
</dbReference>
<dbReference type="Gene3D" id="3.15.10.30">
    <property type="entry name" value="Haemolymph juvenile hormone binding protein"/>
    <property type="match status" value="1"/>
</dbReference>
<comment type="similarity">
    <text evidence="3">Belongs to the TO family.</text>
</comment>
<dbReference type="VEuPathDB" id="VectorBase:MDOMA2_013729"/>
<dbReference type="GO" id="GO:0005615">
    <property type="term" value="C:extracellular space"/>
    <property type="evidence" value="ECO:0007669"/>
    <property type="project" value="TreeGrafter"/>
</dbReference>
<dbReference type="InterPro" id="IPR038606">
    <property type="entry name" value="To_sf"/>
</dbReference>
<evidence type="ECO:0000256" key="2">
    <source>
        <dbReference type="ARBA" id="ARBA00023108"/>
    </source>
</evidence>
<dbReference type="EMBL" id="KA649053">
    <property type="protein sequence ID" value="AFP63682.1"/>
    <property type="molecule type" value="mRNA"/>
</dbReference>
<dbReference type="GO" id="GO:0007623">
    <property type="term" value="P:circadian rhythm"/>
    <property type="evidence" value="ECO:0007669"/>
    <property type="project" value="UniProtKB-ARBA"/>
</dbReference>
<organism evidence="4">
    <name type="scientific">Musca domestica</name>
    <name type="common">House fly</name>
    <dbReference type="NCBI Taxonomy" id="7370"/>
    <lineage>
        <taxon>Eukaryota</taxon>
        <taxon>Metazoa</taxon>
        <taxon>Ecdysozoa</taxon>
        <taxon>Arthropoda</taxon>
        <taxon>Hexapoda</taxon>
        <taxon>Insecta</taxon>
        <taxon>Pterygota</taxon>
        <taxon>Neoptera</taxon>
        <taxon>Endopterygota</taxon>
        <taxon>Diptera</taxon>
        <taxon>Brachycera</taxon>
        <taxon>Muscomorpha</taxon>
        <taxon>Muscoidea</taxon>
        <taxon>Muscidae</taxon>
        <taxon>Musca</taxon>
    </lineage>
</organism>
<dbReference type="FunFam" id="3.15.10.30:FF:000001">
    <property type="entry name" value="Takeout-like protein 1"/>
    <property type="match status" value="1"/>
</dbReference>
<dbReference type="InterPro" id="IPR010562">
    <property type="entry name" value="Haemolymph_juvenile_hormone-bd"/>
</dbReference>
<dbReference type="PANTHER" id="PTHR11008:SF40">
    <property type="entry name" value="PROTEIN TAKEOUT"/>
    <property type="match status" value="1"/>
</dbReference>
<evidence type="ECO:0000313" key="4">
    <source>
        <dbReference type="EMBL" id="AFP63682.1"/>
    </source>
</evidence>
<name>T1PMB8_MUSDO</name>
<dbReference type="VEuPathDB" id="VectorBase:MDOA001145"/>
<accession>T1PMB8</accession>
<keyword evidence="1" id="KW-0732">Signal</keyword>
<protein>
    <submittedName>
        <fullName evidence="4">Hemolymph juvenile hormone binding protein (JHBP)</fullName>
    </submittedName>
</protein>